<evidence type="ECO:0000256" key="5">
    <source>
        <dbReference type="ARBA" id="ARBA00023136"/>
    </source>
</evidence>
<comment type="similarity">
    <text evidence="6">Belongs to the inorganic phosphate transporter (PiT) (TC 2.A.20) family.</text>
</comment>
<feature type="transmembrane region" description="Helical" evidence="6">
    <location>
        <begin position="306"/>
        <end position="323"/>
    </location>
</feature>
<keyword evidence="3 6" id="KW-0812">Transmembrane</keyword>
<accession>A0ABU9EDP7</accession>
<evidence type="ECO:0000256" key="4">
    <source>
        <dbReference type="ARBA" id="ARBA00022989"/>
    </source>
</evidence>
<evidence type="ECO:0000313" key="7">
    <source>
        <dbReference type="EMBL" id="MEK9502193.1"/>
    </source>
</evidence>
<dbReference type="EMBL" id="JBBHLI010000010">
    <property type="protein sequence ID" value="MEK9502193.1"/>
    <property type="molecule type" value="Genomic_DNA"/>
</dbReference>
<dbReference type="InterPro" id="IPR001204">
    <property type="entry name" value="Phos_transporter"/>
</dbReference>
<dbReference type="RefSeq" id="WP_405274597.1">
    <property type="nucleotide sequence ID" value="NZ_CP144380.1"/>
</dbReference>
<feature type="transmembrane region" description="Helical" evidence="6">
    <location>
        <begin position="256"/>
        <end position="274"/>
    </location>
</feature>
<feature type="transmembrane region" description="Helical" evidence="6">
    <location>
        <begin position="84"/>
        <end position="104"/>
    </location>
</feature>
<dbReference type="PANTHER" id="PTHR11101:SF16">
    <property type="entry name" value="PHOSPHATE TRANSPORTER"/>
    <property type="match status" value="1"/>
</dbReference>
<dbReference type="Proteomes" id="UP001484239">
    <property type="component" value="Unassembled WGS sequence"/>
</dbReference>
<feature type="transmembrane region" description="Helical" evidence="6">
    <location>
        <begin position="116"/>
        <end position="135"/>
    </location>
</feature>
<keyword evidence="4 6" id="KW-1133">Transmembrane helix</keyword>
<keyword evidence="5 6" id="KW-0472">Membrane</keyword>
<keyword evidence="6" id="KW-0592">Phosphate transport</keyword>
<evidence type="ECO:0000256" key="6">
    <source>
        <dbReference type="RuleBase" id="RU363058"/>
    </source>
</evidence>
<feature type="transmembrane region" description="Helical" evidence="6">
    <location>
        <begin position="449"/>
        <end position="471"/>
    </location>
</feature>
<feature type="transmembrane region" description="Helical" evidence="6">
    <location>
        <begin position="6"/>
        <end position="24"/>
    </location>
</feature>
<keyword evidence="8" id="KW-1185">Reference proteome</keyword>
<keyword evidence="2 6" id="KW-0813">Transport</keyword>
<feature type="transmembrane region" description="Helical" evidence="6">
    <location>
        <begin position="477"/>
        <end position="497"/>
    </location>
</feature>
<feature type="transmembrane region" description="Helical" evidence="6">
    <location>
        <begin position="192"/>
        <end position="209"/>
    </location>
</feature>
<evidence type="ECO:0000256" key="1">
    <source>
        <dbReference type="ARBA" id="ARBA00004141"/>
    </source>
</evidence>
<organism evidence="7 8">
    <name type="scientific">Gaopeijia maritima</name>
    <dbReference type="NCBI Taxonomy" id="3119007"/>
    <lineage>
        <taxon>Bacteria</taxon>
        <taxon>Pseudomonadati</taxon>
        <taxon>Gemmatimonadota</taxon>
        <taxon>Longimicrobiia</taxon>
        <taxon>Gaopeijiales</taxon>
        <taxon>Gaopeijiaceae</taxon>
        <taxon>Gaopeijia</taxon>
    </lineage>
</organism>
<gene>
    <name evidence="7" type="ORF">WI372_14465</name>
</gene>
<feature type="transmembrane region" description="Helical" evidence="6">
    <location>
        <begin position="229"/>
        <end position="249"/>
    </location>
</feature>
<evidence type="ECO:0000256" key="3">
    <source>
        <dbReference type="ARBA" id="ARBA00022692"/>
    </source>
</evidence>
<feature type="transmembrane region" description="Helical" evidence="6">
    <location>
        <begin position="155"/>
        <end position="180"/>
    </location>
</feature>
<protein>
    <recommendedName>
        <fullName evidence="6">Phosphate transporter</fullName>
    </recommendedName>
</protein>
<dbReference type="PANTHER" id="PTHR11101">
    <property type="entry name" value="PHOSPHATE TRANSPORTER"/>
    <property type="match status" value="1"/>
</dbReference>
<comment type="subcellular location">
    <subcellularLocation>
        <location evidence="1 6">Membrane</location>
        <topology evidence="1 6">Multi-pass membrane protein</topology>
    </subcellularLocation>
</comment>
<proteinExistence type="inferred from homology"/>
<reference evidence="7 8" key="1">
    <citation type="submission" date="2024-02" db="EMBL/GenBank/DDBJ databases">
        <title>A novel Gemmatimonadota bacterium.</title>
        <authorList>
            <person name="Du Z.-J."/>
            <person name="Ye Y.-Q."/>
        </authorList>
    </citation>
    <scope>NUCLEOTIDE SEQUENCE [LARGE SCALE GENOMIC DNA]</scope>
    <source>
        <strain evidence="7 8">DH-20</strain>
    </source>
</reference>
<comment type="caution">
    <text evidence="7">The sequence shown here is derived from an EMBL/GenBank/DDBJ whole genome shotgun (WGS) entry which is preliminary data.</text>
</comment>
<name>A0ABU9EDP7_9BACT</name>
<sequence length="511" mass="53160">MDLVALSLASIILLALFDLWVGIANDAANFLNSAFGSRVARRRTVLLVAAVGVLLGALTSNGLMEVARRGVFDPAWFVDAAGDIRVDLILAIYLGVMAADVLLLDLFNSLGLPTSTTVSIISELVGAAIAVALWTTPGGPAQALQVINSGPVLGIYTGIFLSVVVAFIASAAIMFLVRLVYGHDLESSFRRWGWLWTGAAFASLAYFVVYKGLRSSGLIPAEIMTQLQAHLLLALGAVFAVAGALGAVFSRRPRTVLGVIILAGTGALGLAFAGNDLVNFIGPAVAAAQAVFVEGVDLSGRVSTPPWALALAGGTMVASLTLSQKSRRVRDTEVRIAARGPSTQRFRAGRFSRAVVTGARGTFAVVRAIVPSSLRDRAERRTAAPPCAPTDAPYDLLRASVNLVVASLLISLGTANGLPLSTTYITFMCAMGASFGDRTWGADDAEARVAGMLTVLGGWLLTGLLAAVAAFSMASVIVLGGPAGVPSALLLVAFGLWRLTRVRTSLEPVVE</sequence>
<evidence type="ECO:0000256" key="2">
    <source>
        <dbReference type="ARBA" id="ARBA00022448"/>
    </source>
</evidence>
<feature type="transmembrane region" description="Helical" evidence="6">
    <location>
        <begin position="45"/>
        <end position="64"/>
    </location>
</feature>
<dbReference type="Pfam" id="PF01384">
    <property type="entry name" value="PHO4"/>
    <property type="match status" value="1"/>
</dbReference>
<evidence type="ECO:0000313" key="8">
    <source>
        <dbReference type="Proteomes" id="UP001484239"/>
    </source>
</evidence>